<evidence type="ECO:0000313" key="3">
    <source>
        <dbReference type="EMBL" id="CAG9931285.1"/>
    </source>
</evidence>
<dbReference type="EMBL" id="OU912926">
    <property type="protein sequence ID" value="CAG9931285.1"/>
    <property type="molecule type" value="Genomic_DNA"/>
</dbReference>
<dbReference type="Proteomes" id="UP000839052">
    <property type="component" value="Chromosome"/>
</dbReference>
<dbReference type="Gene3D" id="1.10.1470.10">
    <property type="entry name" value="YjbJ"/>
    <property type="match status" value="1"/>
</dbReference>
<evidence type="ECO:0000313" key="4">
    <source>
        <dbReference type="Proteomes" id="UP000839052"/>
    </source>
</evidence>
<organism evidence="3 4">
    <name type="scientific">Candidatus Nitrotoga arctica</name>
    <dbReference type="NCBI Taxonomy" id="453162"/>
    <lineage>
        <taxon>Bacteria</taxon>
        <taxon>Pseudomonadati</taxon>
        <taxon>Pseudomonadota</taxon>
        <taxon>Betaproteobacteria</taxon>
        <taxon>Nitrosomonadales</taxon>
        <taxon>Gallionellaceae</taxon>
        <taxon>Candidatus Nitrotoga</taxon>
    </lineage>
</organism>
<proteinExistence type="inferred from homology"/>
<keyword evidence="4" id="KW-1185">Reference proteome</keyword>
<evidence type="ECO:0000256" key="1">
    <source>
        <dbReference type="ARBA" id="ARBA00009129"/>
    </source>
</evidence>
<dbReference type="SUPFAM" id="SSF69047">
    <property type="entry name" value="Hypothetical protein YjbJ"/>
    <property type="match status" value="1"/>
</dbReference>
<sequence>MNRDQVKGRINKAIGQAKEMAGKFTEDKKLEVQGKTQKNMGKRQAEFGDLNNDLKKWRLKRT</sequence>
<dbReference type="RefSeq" id="WP_239795400.1">
    <property type="nucleotide sequence ID" value="NZ_OU912926.1"/>
</dbReference>
<dbReference type="InterPro" id="IPR036629">
    <property type="entry name" value="YjbJ_sf"/>
</dbReference>
<evidence type="ECO:0000259" key="2">
    <source>
        <dbReference type="Pfam" id="PF05532"/>
    </source>
</evidence>
<comment type="similarity">
    <text evidence="1">Belongs to the UPF0337 (CsbD) family.</text>
</comment>
<accession>A0ABM8YUZ8</accession>
<dbReference type="Pfam" id="PF05532">
    <property type="entry name" value="CsbD"/>
    <property type="match status" value="1"/>
</dbReference>
<name>A0ABM8YUZ8_9PROT</name>
<feature type="domain" description="CsbD-like" evidence="2">
    <location>
        <begin position="4"/>
        <end position="56"/>
    </location>
</feature>
<gene>
    <name evidence="3" type="ORF">NTG6680_0032</name>
</gene>
<reference evidence="3 4" key="1">
    <citation type="submission" date="2021-10" db="EMBL/GenBank/DDBJ databases">
        <authorList>
            <person name="Koch H."/>
        </authorList>
    </citation>
    <scope>NUCLEOTIDE SEQUENCE [LARGE SCALE GENOMIC DNA]</scope>
    <source>
        <strain evidence="3">6680</strain>
    </source>
</reference>
<dbReference type="InterPro" id="IPR008462">
    <property type="entry name" value="CsbD"/>
</dbReference>
<protein>
    <submittedName>
        <fullName evidence="3">CsbD-like</fullName>
    </submittedName>
</protein>